<dbReference type="EC" id="3.5.1.4" evidence="3"/>
<feature type="binding site" evidence="6">
    <location>
        <position position="235"/>
    </location>
    <ligand>
        <name>substrate</name>
    </ligand>
</feature>
<feature type="active site" description="Acyl-ester intermediate" evidence="5">
    <location>
        <position position="259"/>
    </location>
</feature>
<evidence type="ECO:0000256" key="5">
    <source>
        <dbReference type="PIRSR" id="PIRSR001221-1"/>
    </source>
</evidence>
<accession>A0A9W4JCP8</accession>
<dbReference type="InterPro" id="IPR023631">
    <property type="entry name" value="Amidase_dom"/>
</dbReference>
<dbReference type="PIRSF" id="PIRSF001221">
    <property type="entry name" value="Amidase_fungi"/>
    <property type="match status" value="1"/>
</dbReference>
<evidence type="ECO:0000259" key="7">
    <source>
        <dbReference type="Pfam" id="PF01425"/>
    </source>
</evidence>
<reference evidence="8" key="1">
    <citation type="submission" date="2021-07" db="EMBL/GenBank/DDBJ databases">
        <authorList>
            <person name="Branca A.L. A."/>
        </authorList>
    </citation>
    <scope>NUCLEOTIDE SEQUENCE</scope>
</reference>
<feature type="domain" description="Amidase" evidence="7">
    <location>
        <begin position="105"/>
        <end position="558"/>
    </location>
</feature>
<dbReference type="GO" id="GO:0004040">
    <property type="term" value="F:amidase activity"/>
    <property type="evidence" value="ECO:0007669"/>
    <property type="project" value="UniProtKB-EC"/>
</dbReference>
<feature type="active site" description="Charge relay system" evidence="5">
    <location>
        <position position="160"/>
    </location>
</feature>
<feature type="binding site" evidence="6">
    <location>
        <begin position="256"/>
        <end position="259"/>
    </location>
    <ligand>
        <name>substrate</name>
    </ligand>
</feature>
<evidence type="ECO:0000313" key="9">
    <source>
        <dbReference type="Proteomes" id="UP001152649"/>
    </source>
</evidence>
<dbReference type="Gene3D" id="3.90.1300.10">
    <property type="entry name" value="Amidase signature (AS) domain"/>
    <property type="match status" value="1"/>
</dbReference>
<feature type="binding site" evidence="6">
    <location>
        <position position="209"/>
    </location>
    <ligand>
        <name>substrate</name>
    </ligand>
</feature>
<name>A0A9W4JCP8_9EURO</name>
<dbReference type="OrthoDB" id="6428749at2759"/>
<keyword evidence="9" id="KW-1185">Reference proteome</keyword>
<dbReference type="Proteomes" id="UP001152649">
    <property type="component" value="Unassembled WGS sequence"/>
</dbReference>
<dbReference type="PANTHER" id="PTHR46072:SF3">
    <property type="entry name" value="AMIDASE"/>
    <property type="match status" value="1"/>
</dbReference>
<dbReference type="Pfam" id="PF01425">
    <property type="entry name" value="Amidase"/>
    <property type="match status" value="1"/>
</dbReference>
<gene>
    <name evidence="8" type="ORF">PSALAMII_LOCUS6854</name>
</gene>
<evidence type="ECO:0000256" key="6">
    <source>
        <dbReference type="PIRSR" id="PIRSR001221-2"/>
    </source>
</evidence>
<evidence type="ECO:0000256" key="2">
    <source>
        <dbReference type="ARBA" id="ARBA00009199"/>
    </source>
</evidence>
<feature type="active site" description="Charge relay system" evidence="5">
    <location>
        <position position="235"/>
    </location>
</feature>
<dbReference type="SUPFAM" id="SSF75304">
    <property type="entry name" value="Amidase signature (AS) enzymes"/>
    <property type="match status" value="1"/>
</dbReference>
<protein>
    <recommendedName>
        <fullName evidence="3">amidase</fullName>
        <ecNumber evidence="3">3.5.1.4</ecNumber>
    </recommendedName>
</protein>
<evidence type="ECO:0000256" key="4">
    <source>
        <dbReference type="ARBA" id="ARBA00022801"/>
    </source>
</evidence>
<dbReference type="PROSITE" id="PS00571">
    <property type="entry name" value="AMIDASES"/>
    <property type="match status" value="1"/>
</dbReference>
<dbReference type="PANTHER" id="PTHR46072">
    <property type="entry name" value="AMIDASE-RELATED-RELATED"/>
    <property type="match status" value="1"/>
</dbReference>
<evidence type="ECO:0000256" key="1">
    <source>
        <dbReference type="ARBA" id="ARBA00001311"/>
    </source>
</evidence>
<organism evidence="8 9">
    <name type="scientific">Penicillium salamii</name>
    <dbReference type="NCBI Taxonomy" id="1612424"/>
    <lineage>
        <taxon>Eukaryota</taxon>
        <taxon>Fungi</taxon>
        <taxon>Dikarya</taxon>
        <taxon>Ascomycota</taxon>
        <taxon>Pezizomycotina</taxon>
        <taxon>Eurotiomycetes</taxon>
        <taxon>Eurotiomycetidae</taxon>
        <taxon>Eurotiales</taxon>
        <taxon>Aspergillaceae</taxon>
        <taxon>Penicillium</taxon>
    </lineage>
</organism>
<comment type="catalytic activity">
    <reaction evidence="1">
        <text>a monocarboxylic acid amide + H2O = a monocarboxylate + NH4(+)</text>
        <dbReference type="Rhea" id="RHEA:12020"/>
        <dbReference type="ChEBI" id="CHEBI:15377"/>
        <dbReference type="ChEBI" id="CHEBI:28938"/>
        <dbReference type="ChEBI" id="CHEBI:35757"/>
        <dbReference type="ChEBI" id="CHEBI:83628"/>
        <dbReference type="EC" id="3.5.1.4"/>
    </reaction>
</comment>
<evidence type="ECO:0000256" key="3">
    <source>
        <dbReference type="ARBA" id="ARBA00012922"/>
    </source>
</evidence>
<dbReference type="InterPro" id="IPR036928">
    <property type="entry name" value="AS_sf"/>
</dbReference>
<sequence>MTCSYHNPNKSSMLITNNLSMSSWKDKVANKRLTCRNAIPMAWKVPQEILANLKTPLETSKNNIIELQLIRRSGVLTEDELNITESYDVEQLLDALASGRLTSVDVVTAYSKRAAVSQQLVNCLTETYFDKAIERAKQLDELRSQGSIVGPLHGLPISLKDSFQVKSSQATLGVVSYLDHISQKNSSLVDMLLSLGAVIYVKTNVPQTLATVDTDNNIFGRTLNPWNTKLGAGGSSGGEGALVALHGSPLGVGTDVGGSIRIPSLCCGTYSFKPTASRIPYGGQKSCSQAGMDFILPSAGPLGHDVKSLEVFMKSVIKAGPAVFDSSAINVPWRSLPTMVKPMLRIGSLPEDPRFPLHPPVQRVFSEAIRKLQAEGHIVVPLPESECHVSNATETAWKLFGIDDTAYKHVQAGEEALVPSVLYTHALANNLDYKFIPDLSKLDRLSQLAVLRTKRAVIVEAWREIWVRNNLDLVISPSAQSTAVEHDRFGLPAYTTLTNVLDYPSCTIPFLRVDEGDVSKSFQKKPGQTAPEYKPEDVIGAPTSIQVFTMSMKDEECLQFAGIVDQCLQSKV</sequence>
<dbReference type="InterPro" id="IPR020556">
    <property type="entry name" value="Amidase_CS"/>
</dbReference>
<comment type="similarity">
    <text evidence="2">Belongs to the amidase family.</text>
</comment>
<keyword evidence="4" id="KW-0378">Hydrolase</keyword>
<dbReference type="AlphaFoldDB" id="A0A9W4JCP8"/>
<evidence type="ECO:0000313" key="8">
    <source>
        <dbReference type="EMBL" id="CAG8391864.1"/>
    </source>
</evidence>
<proteinExistence type="inferred from homology"/>
<dbReference type="EMBL" id="CAJVPG010000321">
    <property type="protein sequence ID" value="CAG8391864.1"/>
    <property type="molecule type" value="Genomic_DNA"/>
</dbReference>
<comment type="caution">
    <text evidence="8">The sequence shown here is derived from an EMBL/GenBank/DDBJ whole genome shotgun (WGS) entry which is preliminary data.</text>
</comment>